<feature type="transmembrane region" description="Helical" evidence="1">
    <location>
        <begin position="6"/>
        <end position="25"/>
    </location>
</feature>
<dbReference type="STRING" id="155974.SAMN04487818_10591"/>
<protein>
    <submittedName>
        <fullName evidence="2">Uncharacterized protein</fullName>
    </submittedName>
</protein>
<evidence type="ECO:0000313" key="3">
    <source>
        <dbReference type="Proteomes" id="UP000199051"/>
    </source>
</evidence>
<keyword evidence="1" id="KW-0812">Transmembrane</keyword>
<organism evidence="2 3">
    <name type="scientific">Actinokineospora terrae</name>
    <dbReference type="NCBI Taxonomy" id="155974"/>
    <lineage>
        <taxon>Bacteria</taxon>
        <taxon>Bacillati</taxon>
        <taxon>Actinomycetota</taxon>
        <taxon>Actinomycetes</taxon>
        <taxon>Pseudonocardiales</taxon>
        <taxon>Pseudonocardiaceae</taxon>
        <taxon>Actinokineospora</taxon>
    </lineage>
</organism>
<name>A0A1H9RTX6_9PSEU</name>
<dbReference type="EMBL" id="FOGI01000005">
    <property type="protein sequence ID" value="SER76166.1"/>
    <property type="molecule type" value="Genomic_DNA"/>
</dbReference>
<keyword evidence="1" id="KW-0472">Membrane</keyword>
<dbReference type="RefSeq" id="WP_092777554.1">
    <property type="nucleotide sequence ID" value="NZ_FOGI01000005.1"/>
</dbReference>
<accession>A0A1H9RTX6</accession>
<reference evidence="3" key="1">
    <citation type="submission" date="2016-10" db="EMBL/GenBank/DDBJ databases">
        <authorList>
            <person name="Varghese N."/>
            <person name="Submissions S."/>
        </authorList>
    </citation>
    <scope>NUCLEOTIDE SEQUENCE [LARGE SCALE GENOMIC DNA]</scope>
    <source>
        <strain evidence="3">DSM 44260</strain>
    </source>
</reference>
<sequence>MTSFTVTPTMLLAALGIVLGVLLMWRSGARKGRATADAARAGARAVSLLGRVLVLGGMITGVQWVVVTYAAGNTTLLAVVLGLPALFTASTLVRVFTVVTDAPRRGGKR</sequence>
<proteinExistence type="predicted"/>
<dbReference type="Proteomes" id="UP000199051">
    <property type="component" value="Unassembled WGS sequence"/>
</dbReference>
<feature type="transmembrane region" description="Helical" evidence="1">
    <location>
        <begin position="46"/>
        <end position="70"/>
    </location>
</feature>
<feature type="transmembrane region" description="Helical" evidence="1">
    <location>
        <begin position="76"/>
        <end position="99"/>
    </location>
</feature>
<gene>
    <name evidence="2" type="ORF">SAMN04487818_10591</name>
</gene>
<keyword evidence="1" id="KW-1133">Transmembrane helix</keyword>
<keyword evidence="3" id="KW-1185">Reference proteome</keyword>
<evidence type="ECO:0000256" key="1">
    <source>
        <dbReference type="SAM" id="Phobius"/>
    </source>
</evidence>
<evidence type="ECO:0000313" key="2">
    <source>
        <dbReference type="EMBL" id="SER76166.1"/>
    </source>
</evidence>
<dbReference type="AlphaFoldDB" id="A0A1H9RTX6"/>